<evidence type="ECO:0000256" key="3">
    <source>
        <dbReference type="ARBA" id="ARBA00022989"/>
    </source>
</evidence>
<gene>
    <name evidence="7" type="ORF">OR37_00765</name>
</gene>
<feature type="transmembrane region" description="Helical" evidence="5">
    <location>
        <begin position="405"/>
        <end position="423"/>
    </location>
</feature>
<dbReference type="PANTHER" id="PTHR37422:SF23">
    <property type="entry name" value="TEICHURONIC ACID BIOSYNTHESIS PROTEIN TUAE"/>
    <property type="match status" value="1"/>
</dbReference>
<feature type="transmembrane region" description="Helical" evidence="5">
    <location>
        <begin position="158"/>
        <end position="176"/>
    </location>
</feature>
<dbReference type="eggNOG" id="COG3307">
    <property type="taxonomic scope" value="Bacteria"/>
</dbReference>
<feature type="transmembrane region" description="Helical" evidence="5">
    <location>
        <begin position="196"/>
        <end position="216"/>
    </location>
</feature>
<evidence type="ECO:0000256" key="2">
    <source>
        <dbReference type="ARBA" id="ARBA00022692"/>
    </source>
</evidence>
<evidence type="ECO:0000256" key="4">
    <source>
        <dbReference type="ARBA" id="ARBA00023136"/>
    </source>
</evidence>
<comment type="caution">
    <text evidence="7">The sequence shown here is derived from an EMBL/GenBank/DDBJ whole genome shotgun (WGS) entry which is preliminary data.</text>
</comment>
<dbReference type="PATRIC" id="fig|1292034.3.peg.760"/>
<keyword evidence="8" id="KW-1185">Reference proteome</keyword>
<feature type="domain" description="O-antigen ligase-related" evidence="6">
    <location>
        <begin position="238"/>
        <end position="381"/>
    </location>
</feature>
<feature type="transmembrane region" description="Helical" evidence="5">
    <location>
        <begin position="84"/>
        <end position="101"/>
    </location>
</feature>
<feature type="transmembrane region" description="Helical" evidence="5">
    <location>
        <begin position="21"/>
        <end position="44"/>
    </location>
</feature>
<keyword evidence="4 5" id="KW-0472">Membrane</keyword>
<dbReference type="Proteomes" id="UP000013063">
    <property type="component" value="Unassembled WGS sequence"/>
</dbReference>
<keyword evidence="2 5" id="KW-0812">Transmembrane</keyword>
<dbReference type="GO" id="GO:0016874">
    <property type="term" value="F:ligase activity"/>
    <property type="evidence" value="ECO:0007669"/>
    <property type="project" value="UniProtKB-KW"/>
</dbReference>
<protein>
    <submittedName>
        <fullName evidence="7">Lipid A core-O-antigen ligase-like enyme</fullName>
    </submittedName>
</protein>
<sequence length="645" mass="67891" precursor="true">MRTKSRRGGDSSPPRAGKVRTLRVSEGVAIGALVALVLVELLAFGASDVVVAAVFGVAHAAFLLILLATCGWARKVPLPLAKPWPGLLFAVVLVAVAWPLTPFGPGGAHPVWRYLGDHGGAITVDRSTLVLNILRLLGLACLFLASQIIGASETRRRALFWWLLMGLAVFAVGAIIDHVSLRAGTRLRATLLSPNSAASLMGVGLVFAAMFLSQAIQKTGGSVRLEKLGLDASLSVAAAAIFAVALAMTASRGGIFSTVVGLAVLLTWQVLAQGRRVRAIAIVGGAAALLVAIGVAMRSADLTAQRLQTLDGDIAVRKMIFDAHWQAFRSSPWFGFGLGSFPVVNQMIMTSANLPVLFDVRASHNLYLQWLEEGGVVGATLMGAWLLIALGRIAVQGVKLGTSAALARAGVAAAILVLAHGFSDFAVQVPALQTLFAIGLGAMTAVPALPGRGKAAPPWRGAVTFGGLTFVASLLVAIPMVASRFGGDLADMPSASAEVLASAIEAKLARDPRDPATLARLDRLSRRELAMRPGAGAAWLRRAAIDFQRDDVTAANLALDHSLAVAPLQTSLFMSRARLAYEHWPALTPSSRQQVMYQARIEYARGGEDRLKTLANEIRDPSGRIGLAFLIVAERTKAQLAASKR</sequence>
<feature type="transmembrane region" description="Helical" evidence="5">
    <location>
        <begin position="133"/>
        <end position="151"/>
    </location>
</feature>
<name>R0ER13_CAUVI</name>
<evidence type="ECO:0000256" key="5">
    <source>
        <dbReference type="SAM" id="Phobius"/>
    </source>
</evidence>
<organism evidence="7 8">
    <name type="scientific">Caulobacter vibrioides OR37</name>
    <dbReference type="NCBI Taxonomy" id="1292034"/>
    <lineage>
        <taxon>Bacteria</taxon>
        <taxon>Pseudomonadati</taxon>
        <taxon>Pseudomonadota</taxon>
        <taxon>Alphaproteobacteria</taxon>
        <taxon>Caulobacterales</taxon>
        <taxon>Caulobacteraceae</taxon>
        <taxon>Caulobacter</taxon>
    </lineage>
</organism>
<proteinExistence type="predicted"/>
<dbReference type="InterPro" id="IPR007016">
    <property type="entry name" value="O-antigen_ligase-rel_domated"/>
</dbReference>
<dbReference type="PANTHER" id="PTHR37422">
    <property type="entry name" value="TEICHURONIC ACID BIOSYNTHESIS PROTEIN TUAE"/>
    <property type="match status" value="1"/>
</dbReference>
<dbReference type="AlphaFoldDB" id="R0ER13"/>
<dbReference type="Pfam" id="PF04932">
    <property type="entry name" value="Wzy_C"/>
    <property type="match status" value="1"/>
</dbReference>
<feature type="transmembrane region" description="Helical" evidence="5">
    <location>
        <begin position="429"/>
        <end position="449"/>
    </location>
</feature>
<reference evidence="7 8" key="1">
    <citation type="journal article" date="2013" name="Genome Announc.">
        <title>Draft Genome Sequence for Caulobacter sp. Strain OR37, a Bacterium Tolerant to Heavy Metals.</title>
        <authorList>
            <person name="Utturkar S.M."/>
            <person name="Bollmann A."/>
            <person name="Brzoska R.M."/>
            <person name="Klingeman D.M."/>
            <person name="Epstein S.E."/>
            <person name="Palumbo A.V."/>
            <person name="Brown S.D."/>
        </authorList>
    </citation>
    <scope>NUCLEOTIDE SEQUENCE [LARGE SCALE GENOMIC DNA]</scope>
    <source>
        <strain evidence="7 8">OR37</strain>
    </source>
</reference>
<dbReference type="InterPro" id="IPR051533">
    <property type="entry name" value="WaaL-like"/>
</dbReference>
<accession>R0ER13</accession>
<feature type="transmembrane region" description="Helical" evidence="5">
    <location>
        <begin position="228"/>
        <end position="248"/>
    </location>
</feature>
<feature type="transmembrane region" description="Helical" evidence="5">
    <location>
        <begin position="375"/>
        <end position="393"/>
    </location>
</feature>
<feature type="transmembrane region" description="Helical" evidence="5">
    <location>
        <begin position="254"/>
        <end position="272"/>
    </location>
</feature>
<evidence type="ECO:0000259" key="6">
    <source>
        <dbReference type="Pfam" id="PF04932"/>
    </source>
</evidence>
<dbReference type="RefSeq" id="WP_004615934.1">
    <property type="nucleotide sequence ID" value="NZ_APMP01000002.1"/>
</dbReference>
<keyword evidence="3 5" id="KW-1133">Transmembrane helix</keyword>
<feature type="transmembrane region" description="Helical" evidence="5">
    <location>
        <begin position="461"/>
        <end position="482"/>
    </location>
</feature>
<evidence type="ECO:0000313" key="7">
    <source>
        <dbReference type="EMBL" id="ENZ83462.1"/>
    </source>
</evidence>
<keyword evidence="7" id="KW-0436">Ligase</keyword>
<feature type="transmembrane region" description="Helical" evidence="5">
    <location>
        <begin position="279"/>
        <end position="297"/>
    </location>
</feature>
<dbReference type="STRING" id="1292034.OR37_00765"/>
<feature type="transmembrane region" description="Helical" evidence="5">
    <location>
        <begin position="50"/>
        <end position="72"/>
    </location>
</feature>
<comment type="subcellular location">
    <subcellularLocation>
        <location evidence="1">Membrane</location>
        <topology evidence="1">Multi-pass membrane protein</topology>
    </subcellularLocation>
</comment>
<dbReference type="OrthoDB" id="7586246at2"/>
<dbReference type="EMBL" id="APMP01000002">
    <property type="protein sequence ID" value="ENZ83462.1"/>
    <property type="molecule type" value="Genomic_DNA"/>
</dbReference>
<evidence type="ECO:0000256" key="1">
    <source>
        <dbReference type="ARBA" id="ARBA00004141"/>
    </source>
</evidence>
<dbReference type="GO" id="GO:0016020">
    <property type="term" value="C:membrane"/>
    <property type="evidence" value="ECO:0007669"/>
    <property type="project" value="UniProtKB-SubCell"/>
</dbReference>
<evidence type="ECO:0000313" key="8">
    <source>
        <dbReference type="Proteomes" id="UP000013063"/>
    </source>
</evidence>